<feature type="transmembrane region" description="Helical" evidence="8">
    <location>
        <begin position="407"/>
        <end position="430"/>
    </location>
</feature>
<keyword evidence="6 8" id="KW-0472">Membrane</keyword>
<feature type="compositionally biased region" description="Basic and acidic residues" evidence="7">
    <location>
        <begin position="471"/>
        <end position="486"/>
    </location>
</feature>
<evidence type="ECO:0000256" key="6">
    <source>
        <dbReference type="ARBA" id="ARBA00023136"/>
    </source>
</evidence>
<organism evidence="10">
    <name type="scientific">Corethrella appendiculata</name>
    <dbReference type="NCBI Taxonomy" id="1370023"/>
    <lineage>
        <taxon>Eukaryota</taxon>
        <taxon>Metazoa</taxon>
        <taxon>Ecdysozoa</taxon>
        <taxon>Arthropoda</taxon>
        <taxon>Hexapoda</taxon>
        <taxon>Insecta</taxon>
        <taxon>Pterygota</taxon>
        <taxon>Neoptera</taxon>
        <taxon>Endopterygota</taxon>
        <taxon>Diptera</taxon>
        <taxon>Nematocera</taxon>
        <taxon>Culicoidea</taxon>
        <taxon>Chaoboridae</taxon>
        <taxon>Corethrella</taxon>
    </lineage>
</organism>
<reference evidence="10" key="1">
    <citation type="journal article" date="2014" name="Insect Biochem. Mol. Biol.">
        <title>An insight into the sialome of the frog biting fly, Corethrella appendiculata.</title>
        <authorList>
            <person name="Ribeiro J.M.C."/>
            <person name="Chagas A.C."/>
            <person name="Pham V.M."/>
            <person name="Lounibos L.P."/>
            <person name="Calvo E."/>
        </authorList>
    </citation>
    <scope>NUCLEOTIDE SEQUENCE</scope>
    <source>
        <tissue evidence="10">Salivary glands</tissue>
    </source>
</reference>
<dbReference type="Gene3D" id="1.20.1250.20">
    <property type="entry name" value="MFS general substrate transporter like domains"/>
    <property type="match status" value="2"/>
</dbReference>
<protein>
    <submittedName>
        <fullName evidence="10">Putative permease of the major facilitator superfamily</fullName>
    </submittedName>
</protein>
<dbReference type="PANTHER" id="PTHR11662">
    <property type="entry name" value="SOLUTE CARRIER FAMILY 17"/>
    <property type="match status" value="1"/>
</dbReference>
<feature type="non-terminal residue" evidence="10">
    <location>
        <position position="1"/>
    </location>
</feature>
<sequence length="492" mass="54357">TRFYIAVMIFIACLTSYMIRAQMSISILAMVNKQELNSTSTVALVNSTGTDAPDNSTQLNLTTFITSSNGESGETQHDYGTRYDWTKGEQSLILGSFFYGYMVTSLFAGMLAERYGGRVMVGYTIAACAIFIFLCPIVAEFGAAYIMAARFILGMLMGLPYPAIQNVISKWVPPDEKGKFISCIAGGSTFGTVVIWPIAGMIIESIGWIYSFYIPAIFVAIVAVFWLFIVADAPSKHLRIKVEEKEYIEEKIGNVLSKTKSLPPIGKVLKSPPFWGLLLLHYGNLWGLNFFIIAAPKFMNEILGFKLSNAGFFSSLPYLARMFAGFGFGIIGDIIRRKNCISVTATRKFFCLFSHIIPGAFLAALPFISTDPYVCVGIITIALGFNGASTITNLLNAQDLAPNYVGSIYGILNFIGTTPGFLSPVLIKYFTEEQNTMEEWKYIFIVSAIIYISSAFVFIIFGSGNVQKWNNPKENKSQNDGSHQELKQIQNP</sequence>
<feature type="transmembrane region" description="Helical" evidence="8">
    <location>
        <begin position="7"/>
        <end position="31"/>
    </location>
</feature>
<dbReference type="GO" id="GO:0016020">
    <property type="term" value="C:membrane"/>
    <property type="evidence" value="ECO:0007669"/>
    <property type="project" value="UniProtKB-SubCell"/>
</dbReference>
<feature type="transmembrane region" description="Helical" evidence="8">
    <location>
        <begin position="119"/>
        <end position="139"/>
    </location>
</feature>
<evidence type="ECO:0000256" key="5">
    <source>
        <dbReference type="ARBA" id="ARBA00022989"/>
    </source>
</evidence>
<feature type="transmembrane region" description="Helical" evidence="8">
    <location>
        <begin position="145"/>
        <end position="168"/>
    </location>
</feature>
<dbReference type="PANTHER" id="PTHR11662:SF336">
    <property type="entry name" value="LP19554P"/>
    <property type="match status" value="1"/>
</dbReference>
<dbReference type="InterPro" id="IPR036259">
    <property type="entry name" value="MFS_trans_sf"/>
</dbReference>
<dbReference type="Pfam" id="PF07690">
    <property type="entry name" value="MFS_1"/>
    <property type="match status" value="1"/>
</dbReference>
<evidence type="ECO:0000313" key="10">
    <source>
        <dbReference type="EMBL" id="JAB57455.1"/>
    </source>
</evidence>
<dbReference type="AlphaFoldDB" id="U5EJ09"/>
<dbReference type="PROSITE" id="PS50850">
    <property type="entry name" value="MFS"/>
    <property type="match status" value="1"/>
</dbReference>
<feature type="region of interest" description="Disordered" evidence="7">
    <location>
        <begin position="471"/>
        <end position="492"/>
    </location>
</feature>
<evidence type="ECO:0000256" key="4">
    <source>
        <dbReference type="ARBA" id="ARBA00022847"/>
    </source>
</evidence>
<dbReference type="SUPFAM" id="SSF103473">
    <property type="entry name" value="MFS general substrate transporter"/>
    <property type="match status" value="1"/>
</dbReference>
<dbReference type="FunFam" id="1.20.1250.20:FF:000003">
    <property type="entry name" value="Solute carrier family 17 member 3"/>
    <property type="match status" value="1"/>
</dbReference>
<evidence type="ECO:0000259" key="9">
    <source>
        <dbReference type="PROSITE" id="PS50850"/>
    </source>
</evidence>
<feature type="transmembrane region" description="Helical" evidence="8">
    <location>
        <begin position="180"/>
        <end position="203"/>
    </location>
</feature>
<feature type="transmembrane region" description="Helical" evidence="8">
    <location>
        <begin position="442"/>
        <end position="461"/>
    </location>
</feature>
<evidence type="ECO:0000256" key="1">
    <source>
        <dbReference type="ARBA" id="ARBA00004141"/>
    </source>
</evidence>
<evidence type="ECO:0000256" key="8">
    <source>
        <dbReference type="SAM" id="Phobius"/>
    </source>
</evidence>
<feature type="transmembrane region" description="Helical" evidence="8">
    <location>
        <begin position="315"/>
        <end position="335"/>
    </location>
</feature>
<dbReference type="GO" id="GO:0006820">
    <property type="term" value="P:monoatomic anion transport"/>
    <property type="evidence" value="ECO:0007669"/>
    <property type="project" value="TreeGrafter"/>
</dbReference>
<dbReference type="GO" id="GO:0015293">
    <property type="term" value="F:symporter activity"/>
    <property type="evidence" value="ECO:0007669"/>
    <property type="project" value="UniProtKB-KW"/>
</dbReference>
<keyword evidence="2" id="KW-0813">Transport</keyword>
<dbReference type="EMBL" id="GANO01002416">
    <property type="protein sequence ID" value="JAB57455.1"/>
    <property type="molecule type" value="mRNA"/>
</dbReference>
<evidence type="ECO:0000256" key="3">
    <source>
        <dbReference type="ARBA" id="ARBA00022692"/>
    </source>
</evidence>
<evidence type="ECO:0000256" key="2">
    <source>
        <dbReference type="ARBA" id="ARBA00022448"/>
    </source>
</evidence>
<feature type="transmembrane region" description="Helical" evidence="8">
    <location>
        <begin position="347"/>
        <end position="368"/>
    </location>
</feature>
<dbReference type="InterPro" id="IPR050382">
    <property type="entry name" value="MFS_Na/Anion_cotransporter"/>
</dbReference>
<dbReference type="InterPro" id="IPR011701">
    <property type="entry name" value="MFS"/>
</dbReference>
<accession>U5EJ09</accession>
<keyword evidence="5 8" id="KW-1133">Transmembrane helix</keyword>
<feature type="transmembrane region" description="Helical" evidence="8">
    <location>
        <begin position="209"/>
        <end position="231"/>
    </location>
</feature>
<feature type="transmembrane region" description="Helical" evidence="8">
    <location>
        <begin position="274"/>
        <end position="295"/>
    </location>
</feature>
<comment type="subcellular location">
    <subcellularLocation>
        <location evidence="1">Membrane</location>
        <topology evidence="1">Multi-pass membrane protein</topology>
    </subcellularLocation>
</comment>
<dbReference type="InterPro" id="IPR020846">
    <property type="entry name" value="MFS_dom"/>
</dbReference>
<feature type="domain" description="Major facilitator superfamily (MFS) profile" evidence="9">
    <location>
        <begin position="1"/>
        <end position="465"/>
    </location>
</feature>
<feature type="transmembrane region" description="Helical" evidence="8">
    <location>
        <begin position="374"/>
        <end position="395"/>
    </location>
</feature>
<keyword evidence="4" id="KW-0769">Symport</keyword>
<keyword evidence="3 8" id="KW-0812">Transmembrane</keyword>
<feature type="transmembrane region" description="Helical" evidence="8">
    <location>
        <begin position="92"/>
        <end position="112"/>
    </location>
</feature>
<proteinExistence type="evidence at transcript level"/>
<evidence type="ECO:0000256" key="7">
    <source>
        <dbReference type="SAM" id="MobiDB-lite"/>
    </source>
</evidence>
<name>U5EJ09_9DIPT</name>